<proteinExistence type="predicted"/>
<dbReference type="Proteomes" id="UP000246410">
    <property type="component" value="Unassembled WGS sequence"/>
</dbReference>
<gene>
    <name evidence="2" type="ORF">DFR69_104471</name>
</gene>
<name>A0A317NMX3_9NOCA</name>
<dbReference type="RefSeq" id="WP_110037991.1">
    <property type="nucleotide sequence ID" value="NZ_QGTL01000004.1"/>
</dbReference>
<reference evidence="2 3" key="1">
    <citation type="submission" date="2018-05" db="EMBL/GenBank/DDBJ databases">
        <title>Genomic Encyclopedia of Type Strains, Phase IV (KMG-IV): sequencing the most valuable type-strain genomes for metagenomic binning, comparative biology and taxonomic classification.</title>
        <authorList>
            <person name="Goeker M."/>
        </authorList>
    </citation>
    <scope>NUCLEOTIDE SEQUENCE [LARGE SCALE GENOMIC DNA]</scope>
    <source>
        <strain evidence="2 3">DSM 44717</strain>
    </source>
</reference>
<dbReference type="AlphaFoldDB" id="A0A317NMX3"/>
<comment type="caution">
    <text evidence="2">The sequence shown here is derived from an EMBL/GenBank/DDBJ whole genome shotgun (WGS) entry which is preliminary data.</text>
</comment>
<sequence length="309" mass="33271">MSAALAQELHRLEEQGSTGVLRVGDGEFHLARGAIASAGCRRTIGLDRLVVEAGVATAEDWRRAGAGDPGPLLHRPRLETLALLSVFDAAYLLLASADEPEFRPAPEHWLAPVCRIAPRALVHEFARRSQLERGPWPADLVAAVPVVPVGRIRRNRLVLTGGQAEILAAADARRSIAEIARDLGRTTYGCLVDVRALTSAGLIQEPVEAKPAGRHLALAPDPVDDSAPQRHSAPEPPNPTVPTLPRRVPALGGQGTNERSGRHAVDEEATATVRRRGNLTGAAPYEPERWQQVDRDVLIRLRAALEELA</sequence>
<protein>
    <submittedName>
        <fullName evidence="2">Uncharacterized protein</fullName>
    </submittedName>
</protein>
<evidence type="ECO:0000256" key="1">
    <source>
        <dbReference type="SAM" id="MobiDB-lite"/>
    </source>
</evidence>
<evidence type="ECO:0000313" key="3">
    <source>
        <dbReference type="Proteomes" id="UP000246410"/>
    </source>
</evidence>
<feature type="region of interest" description="Disordered" evidence="1">
    <location>
        <begin position="217"/>
        <end position="287"/>
    </location>
</feature>
<organism evidence="2 3">
    <name type="scientific">Nocardia neocaledoniensis</name>
    <dbReference type="NCBI Taxonomy" id="236511"/>
    <lineage>
        <taxon>Bacteria</taxon>
        <taxon>Bacillati</taxon>
        <taxon>Actinomycetota</taxon>
        <taxon>Actinomycetes</taxon>
        <taxon>Mycobacteriales</taxon>
        <taxon>Nocardiaceae</taxon>
        <taxon>Nocardia</taxon>
    </lineage>
</organism>
<keyword evidence="3" id="KW-1185">Reference proteome</keyword>
<dbReference type="EMBL" id="QGTL01000004">
    <property type="protein sequence ID" value="PWV76365.1"/>
    <property type="molecule type" value="Genomic_DNA"/>
</dbReference>
<accession>A0A317NMX3</accession>
<evidence type="ECO:0000313" key="2">
    <source>
        <dbReference type="EMBL" id="PWV76365.1"/>
    </source>
</evidence>